<evidence type="ECO:0000313" key="4">
    <source>
        <dbReference type="RefSeq" id="XP_040603948.1"/>
    </source>
</evidence>
<gene>
    <name evidence="4" type="primary">Lbhd1</name>
</gene>
<dbReference type="PANTHER" id="PTHR14987:SF1">
    <property type="entry name" value="LBH DOMAIN-CONTAINING PROTEIN 1"/>
    <property type="match status" value="1"/>
</dbReference>
<evidence type="ECO:0000256" key="1">
    <source>
        <dbReference type="SAM" id="MobiDB-lite"/>
    </source>
</evidence>
<feature type="region of interest" description="Disordered" evidence="1">
    <location>
        <begin position="234"/>
        <end position="264"/>
    </location>
</feature>
<dbReference type="PANTHER" id="PTHR14987">
    <property type="entry name" value="PROTEIN LBH-RELATED"/>
    <property type="match status" value="1"/>
</dbReference>
<dbReference type="Proteomes" id="UP000886700">
    <property type="component" value="Unplaced"/>
</dbReference>
<sequence length="264" mass="29212">MALVPGNSKDGPWSGDSPDSSWHPESPGFMNPLSKSRQEIGRSEGHQDARVSQKPHLPSIAAEASEGNDEDQEDNQWPHEELLLLTDGEEEEAEAFFQDQNEEPGWAWIPQDPTSPLKTFNPGPDWGNEQEDDSWIPEDTEGQEIPNPSSLWDPTRSCIYRTRFVEYSHFPPPSTFGGAEEEVVQAPESAEQGSATEAPGGRGRYRRRADDETPPQEAGVSTIQCTCQHHAIREEAQETPAADPLCPERKSIHGSGSLFQANQD</sequence>
<name>A0ABM2XMH5_MESAU</name>
<organism evidence="3 4">
    <name type="scientific">Mesocricetus auratus</name>
    <name type="common">Golden hamster</name>
    <dbReference type="NCBI Taxonomy" id="10036"/>
    <lineage>
        <taxon>Eukaryota</taxon>
        <taxon>Metazoa</taxon>
        <taxon>Chordata</taxon>
        <taxon>Craniata</taxon>
        <taxon>Vertebrata</taxon>
        <taxon>Euteleostomi</taxon>
        <taxon>Mammalia</taxon>
        <taxon>Eutheria</taxon>
        <taxon>Euarchontoglires</taxon>
        <taxon>Glires</taxon>
        <taxon>Rodentia</taxon>
        <taxon>Myomorpha</taxon>
        <taxon>Muroidea</taxon>
        <taxon>Cricetidae</taxon>
        <taxon>Cricetinae</taxon>
        <taxon>Mesocricetus</taxon>
    </lineage>
</organism>
<dbReference type="InterPro" id="IPR038990">
    <property type="entry name" value="LBH_dom"/>
</dbReference>
<feature type="compositionally biased region" description="Low complexity" evidence="1">
    <location>
        <begin position="10"/>
        <end position="21"/>
    </location>
</feature>
<feature type="compositionally biased region" description="Acidic residues" evidence="1">
    <location>
        <begin position="128"/>
        <end position="142"/>
    </location>
</feature>
<protein>
    <submittedName>
        <fullName evidence="4">LBH domain-containing protein 1 isoform X1</fullName>
    </submittedName>
</protein>
<proteinExistence type="predicted"/>
<reference evidence="4" key="1">
    <citation type="submission" date="2025-08" db="UniProtKB">
        <authorList>
            <consortium name="RefSeq"/>
        </authorList>
    </citation>
    <scope>IDENTIFICATION</scope>
    <source>
        <tissue evidence="4">Liver</tissue>
    </source>
</reference>
<dbReference type="GeneID" id="101824573"/>
<dbReference type="Pfam" id="PF15317">
    <property type="entry name" value="Lbh"/>
    <property type="match status" value="1"/>
</dbReference>
<dbReference type="RefSeq" id="XP_040603948.1">
    <property type="nucleotide sequence ID" value="XM_040748014.1"/>
</dbReference>
<accession>A0ABM2XMH5</accession>
<feature type="region of interest" description="Disordered" evidence="1">
    <location>
        <begin position="172"/>
        <end position="222"/>
    </location>
</feature>
<feature type="domain" description="LBH" evidence="2">
    <location>
        <begin position="1"/>
        <end position="102"/>
    </location>
</feature>
<feature type="region of interest" description="Disordered" evidence="1">
    <location>
        <begin position="1"/>
        <end position="153"/>
    </location>
</feature>
<dbReference type="InterPro" id="IPR042945">
    <property type="entry name" value="LBH_dom_prot"/>
</dbReference>
<evidence type="ECO:0000259" key="2">
    <source>
        <dbReference type="Pfam" id="PF15317"/>
    </source>
</evidence>
<keyword evidence="3" id="KW-1185">Reference proteome</keyword>
<evidence type="ECO:0000313" key="3">
    <source>
        <dbReference type="Proteomes" id="UP000886700"/>
    </source>
</evidence>
<feature type="compositionally biased region" description="Basic and acidic residues" evidence="1">
    <location>
        <begin position="36"/>
        <end position="51"/>
    </location>
</feature>